<feature type="binding site" evidence="7">
    <location>
        <position position="169"/>
    </location>
    <ligand>
        <name>2-oxoglutarate</name>
        <dbReference type="ChEBI" id="CHEBI:16810"/>
    </ligand>
</feature>
<organism evidence="9 10">
    <name type="scientific">Pseudofulvimonas gallinarii</name>
    <dbReference type="NCBI Taxonomy" id="634155"/>
    <lineage>
        <taxon>Bacteria</taxon>
        <taxon>Pseudomonadati</taxon>
        <taxon>Pseudomonadota</taxon>
        <taxon>Gammaproteobacteria</taxon>
        <taxon>Lysobacterales</taxon>
        <taxon>Rhodanobacteraceae</taxon>
        <taxon>Pseudofulvimonas</taxon>
    </lineage>
</organism>
<dbReference type="InterPro" id="IPR044862">
    <property type="entry name" value="Pro_4_hyd_alph_FE2OG_OXY"/>
</dbReference>
<dbReference type="GO" id="GO:0006879">
    <property type="term" value="P:intracellular iron ion homeostasis"/>
    <property type="evidence" value="ECO:0007669"/>
    <property type="project" value="TreeGrafter"/>
</dbReference>
<comment type="cofactor">
    <cofactor evidence="7">
        <name>Fe(2+)</name>
        <dbReference type="ChEBI" id="CHEBI:29033"/>
    </cofactor>
    <text evidence="7">Binds 1 Fe(2+) ion per subunit.</text>
</comment>
<comment type="cofactor">
    <cofactor evidence="1 7">
        <name>L-ascorbate</name>
        <dbReference type="ChEBI" id="CHEBI:38290"/>
    </cofactor>
</comment>
<dbReference type="NCBIfam" id="NF003974">
    <property type="entry name" value="PRK05467.1-3"/>
    <property type="match status" value="1"/>
</dbReference>
<dbReference type="InterPro" id="IPR041097">
    <property type="entry name" value="PKHD_C"/>
</dbReference>
<dbReference type="GO" id="GO:0016706">
    <property type="term" value="F:2-oxoglutarate-dependent dioxygenase activity"/>
    <property type="evidence" value="ECO:0007669"/>
    <property type="project" value="UniProtKB-UniRule"/>
</dbReference>
<dbReference type="HAMAP" id="MF_00657">
    <property type="entry name" value="Hydroxyl_YbiX"/>
    <property type="match status" value="1"/>
</dbReference>
<feature type="binding site" evidence="7">
    <location>
        <position position="96"/>
    </location>
    <ligand>
        <name>Fe cation</name>
        <dbReference type="ChEBI" id="CHEBI:24875"/>
    </ligand>
</feature>
<evidence type="ECO:0000256" key="4">
    <source>
        <dbReference type="ARBA" id="ARBA00022964"/>
    </source>
</evidence>
<protein>
    <submittedName>
        <fullName evidence="9">PKHD-type hydroxylase</fullName>
    </submittedName>
</protein>
<keyword evidence="4 7" id="KW-0223">Dioxygenase</keyword>
<evidence type="ECO:0000256" key="3">
    <source>
        <dbReference type="ARBA" id="ARBA00022896"/>
    </source>
</evidence>
<feature type="binding site" evidence="7">
    <location>
        <position position="98"/>
    </location>
    <ligand>
        <name>Fe cation</name>
        <dbReference type="ChEBI" id="CHEBI:24875"/>
    </ligand>
</feature>
<dbReference type="OrthoDB" id="9812472at2"/>
<keyword evidence="2 7" id="KW-0479">Metal-binding</keyword>
<comment type="caution">
    <text evidence="9">The sequence shown here is derived from an EMBL/GenBank/DDBJ whole genome shotgun (WGS) entry which is preliminary data.</text>
</comment>
<evidence type="ECO:0000256" key="2">
    <source>
        <dbReference type="ARBA" id="ARBA00022723"/>
    </source>
</evidence>
<dbReference type="GO" id="GO:0031418">
    <property type="term" value="F:L-ascorbic acid binding"/>
    <property type="evidence" value="ECO:0007669"/>
    <property type="project" value="UniProtKB-KW"/>
</dbReference>
<feature type="domain" description="Fe2OG dioxygenase" evidence="8">
    <location>
        <begin position="78"/>
        <end position="178"/>
    </location>
</feature>
<reference evidence="9 10" key="1">
    <citation type="submission" date="2019-03" db="EMBL/GenBank/DDBJ databases">
        <title>Genomic Encyclopedia of Type Strains, Phase IV (KMG-IV): sequencing the most valuable type-strain genomes for metagenomic binning, comparative biology and taxonomic classification.</title>
        <authorList>
            <person name="Goeker M."/>
        </authorList>
    </citation>
    <scope>NUCLEOTIDE SEQUENCE [LARGE SCALE GENOMIC DNA]</scope>
    <source>
        <strain evidence="9 10">DSM 21944</strain>
    </source>
</reference>
<keyword evidence="6 7" id="KW-0408">Iron</keyword>
<dbReference type="EMBL" id="SMAF01000005">
    <property type="protein sequence ID" value="TCS99727.1"/>
    <property type="molecule type" value="Genomic_DNA"/>
</dbReference>
<evidence type="ECO:0000256" key="1">
    <source>
        <dbReference type="ARBA" id="ARBA00001961"/>
    </source>
</evidence>
<feature type="binding site" evidence="7">
    <location>
        <position position="159"/>
    </location>
    <ligand>
        <name>Fe cation</name>
        <dbReference type="ChEBI" id="CHEBI:24875"/>
    </ligand>
</feature>
<keyword evidence="3 7" id="KW-0847">Vitamin C</keyword>
<accession>A0A4V3UUP4</accession>
<sequence>MFHAIPDLLSREQLDACRTALEQAEWQAGSLTAGIQAARVKANEQLPADSRTGQRLGEGLLELLGRQPLFLSLALPLKIVPPRFNRYRDGGHYGDHIDAAILSVPGTPHRIRSDLSATVFLSDPDTYDGGELVIGDGACSHEIKLPAGHMVLYPSTSLHRVAPVTRGTRLAAFFWVQSLVREASQRAVLFELDTAIQQLRARVPDDPSLDTLTGVYHNLLRQWSQP</sequence>
<dbReference type="PANTHER" id="PTHR41536:SF1">
    <property type="entry name" value="PKHD-TYPE HYDROXYLASE YBIX"/>
    <property type="match status" value="1"/>
</dbReference>
<dbReference type="GO" id="GO:0006974">
    <property type="term" value="P:DNA damage response"/>
    <property type="evidence" value="ECO:0007669"/>
    <property type="project" value="TreeGrafter"/>
</dbReference>
<dbReference type="Gene3D" id="4.10.860.20">
    <property type="entry name" value="Rabenosyn, Rab binding domain"/>
    <property type="match status" value="1"/>
</dbReference>
<proteinExistence type="inferred from homology"/>
<evidence type="ECO:0000313" key="9">
    <source>
        <dbReference type="EMBL" id="TCS99727.1"/>
    </source>
</evidence>
<dbReference type="Gene3D" id="2.60.120.620">
    <property type="entry name" value="q2cbj1_9rhob like domain"/>
    <property type="match status" value="1"/>
</dbReference>
<gene>
    <name evidence="9" type="ORF">EDC25_105163</name>
</gene>
<dbReference type="RefSeq" id="WP_132577287.1">
    <property type="nucleotide sequence ID" value="NZ_JBHLWF010000028.1"/>
</dbReference>
<dbReference type="Pfam" id="PF13640">
    <property type="entry name" value="2OG-FeII_Oxy_3"/>
    <property type="match status" value="1"/>
</dbReference>
<dbReference type="NCBIfam" id="NF003975">
    <property type="entry name" value="PRK05467.1-4"/>
    <property type="match status" value="1"/>
</dbReference>
<evidence type="ECO:0000256" key="6">
    <source>
        <dbReference type="ARBA" id="ARBA00023004"/>
    </source>
</evidence>
<dbReference type="GO" id="GO:0005506">
    <property type="term" value="F:iron ion binding"/>
    <property type="evidence" value="ECO:0007669"/>
    <property type="project" value="UniProtKB-UniRule"/>
</dbReference>
<evidence type="ECO:0000259" key="8">
    <source>
        <dbReference type="PROSITE" id="PS51471"/>
    </source>
</evidence>
<dbReference type="InterPro" id="IPR005123">
    <property type="entry name" value="Oxoglu/Fe-dep_dioxygenase_dom"/>
</dbReference>
<keyword evidence="5 7" id="KW-0560">Oxidoreductase</keyword>
<dbReference type="InterPro" id="IPR023550">
    <property type="entry name" value="PKHD_hydroxylase"/>
</dbReference>
<dbReference type="Proteomes" id="UP000294599">
    <property type="component" value="Unassembled WGS sequence"/>
</dbReference>
<evidence type="ECO:0000313" key="10">
    <source>
        <dbReference type="Proteomes" id="UP000294599"/>
    </source>
</evidence>
<keyword evidence="10" id="KW-1185">Reference proteome</keyword>
<dbReference type="SUPFAM" id="SSF51197">
    <property type="entry name" value="Clavaminate synthase-like"/>
    <property type="match status" value="1"/>
</dbReference>
<dbReference type="PROSITE" id="PS51471">
    <property type="entry name" value="FE2OG_OXY"/>
    <property type="match status" value="1"/>
</dbReference>
<dbReference type="Pfam" id="PF18331">
    <property type="entry name" value="PKHD_C"/>
    <property type="match status" value="1"/>
</dbReference>
<evidence type="ECO:0000256" key="5">
    <source>
        <dbReference type="ARBA" id="ARBA00023002"/>
    </source>
</evidence>
<dbReference type="InterPro" id="IPR006620">
    <property type="entry name" value="Pro_4_hyd_alph"/>
</dbReference>
<dbReference type="SMART" id="SM00702">
    <property type="entry name" value="P4Hc"/>
    <property type="match status" value="1"/>
</dbReference>
<dbReference type="AlphaFoldDB" id="A0A4V3UUP4"/>
<name>A0A4V3UUP4_9GAMM</name>
<evidence type="ECO:0000256" key="7">
    <source>
        <dbReference type="HAMAP-Rule" id="MF_00657"/>
    </source>
</evidence>
<dbReference type="PANTHER" id="PTHR41536">
    <property type="entry name" value="PKHD-TYPE HYDROXYLASE YBIX"/>
    <property type="match status" value="1"/>
</dbReference>